<reference evidence="1 2" key="1">
    <citation type="journal article" date="2024" name="Ann. Entomol. Soc. Am.">
        <title>Genomic analyses of the southern and eastern yellowjacket wasps (Hymenoptera: Vespidae) reveal evolutionary signatures of social life.</title>
        <authorList>
            <person name="Catto M.A."/>
            <person name="Caine P.B."/>
            <person name="Orr S.E."/>
            <person name="Hunt B.G."/>
            <person name="Goodisman M.A.D."/>
        </authorList>
    </citation>
    <scope>NUCLEOTIDE SEQUENCE [LARGE SCALE GENOMIC DNA]</scope>
    <source>
        <strain evidence="1">233</strain>
        <tissue evidence="1">Head and thorax</tissue>
    </source>
</reference>
<dbReference type="AlphaFoldDB" id="A0ABD2B3F1"/>
<protein>
    <submittedName>
        <fullName evidence="1">Uncharacterized protein</fullName>
    </submittedName>
</protein>
<sequence>MEKNGFIIWRENDEQFEVDRLYRGRTLHVVRSMIFNVHHRCKKHLRSLERGRENMATAW</sequence>
<organism evidence="1 2">
    <name type="scientific">Vespula squamosa</name>
    <name type="common">Southern yellow jacket</name>
    <name type="synonym">Wasp</name>
    <dbReference type="NCBI Taxonomy" id="30214"/>
    <lineage>
        <taxon>Eukaryota</taxon>
        <taxon>Metazoa</taxon>
        <taxon>Ecdysozoa</taxon>
        <taxon>Arthropoda</taxon>
        <taxon>Hexapoda</taxon>
        <taxon>Insecta</taxon>
        <taxon>Pterygota</taxon>
        <taxon>Neoptera</taxon>
        <taxon>Endopterygota</taxon>
        <taxon>Hymenoptera</taxon>
        <taxon>Apocrita</taxon>
        <taxon>Aculeata</taxon>
        <taxon>Vespoidea</taxon>
        <taxon>Vespidae</taxon>
        <taxon>Vespinae</taxon>
        <taxon>Vespula</taxon>
    </lineage>
</organism>
<proteinExistence type="predicted"/>
<evidence type="ECO:0000313" key="2">
    <source>
        <dbReference type="Proteomes" id="UP001607302"/>
    </source>
</evidence>
<keyword evidence="2" id="KW-1185">Reference proteome</keyword>
<comment type="caution">
    <text evidence="1">The sequence shown here is derived from an EMBL/GenBank/DDBJ whole genome shotgun (WGS) entry which is preliminary data.</text>
</comment>
<dbReference type="EMBL" id="JAUDFV010000133">
    <property type="protein sequence ID" value="KAL2727225.1"/>
    <property type="molecule type" value="Genomic_DNA"/>
</dbReference>
<gene>
    <name evidence="1" type="ORF">V1478_007503</name>
</gene>
<evidence type="ECO:0000313" key="1">
    <source>
        <dbReference type="EMBL" id="KAL2727225.1"/>
    </source>
</evidence>
<dbReference type="Proteomes" id="UP001607302">
    <property type="component" value="Unassembled WGS sequence"/>
</dbReference>
<name>A0ABD2B3F1_VESSQ</name>
<accession>A0ABD2B3F1</accession>